<name>A0AAW5JGG5_PSESS</name>
<protein>
    <submittedName>
        <fullName evidence="1">Uncharacterized protein</fullName>
    </submittedName>
</protein>
<proteinExistence type="predicted"/>
<evidence type="ECO:0000313" key="2">
    <source>
        <dbReference type="Proteomes" id="UP001206018"/>
    </source>
</evidence>
<evidence type="ECO:0000313" key="1">
    <source>
        <dbReference type="EMBL" id="MCQ3024016.1"/>
    </source>
</evidence>
<sequence length="88" mass="9963">RRVCLRLLAYSKSEKLIWLMGGSDQVVRRFSHNRDLFGDSLKGCSPNDSLTLQFAAIPETVAIVPSIGYLRWILLNRLHGSGFTTHFN</sequence>
<dbReference type="RefSeq" id="WP_255884932.1">
    <property type="nucleotide sequence ID" value="NZ_JANAKN010000116.1"/>
</dbReference>
<dbReference type="Proteomes" id="UP001206018">
    <property type="component" value="Unassembled WGS sequence"/>
</dbReference>
<reference evidence="1" key="1">
    <citation type="submission" date="2022-07" db="EMBL/GenBank/DDBJ databases">
        <title>The diversity of lipopeptides in the P. syringae complex parallels phylogeny and sheds light on structural diversification during evolutionary history.</title>
        <authorList>
            <person name="Bricout A."/>
            <person name="Morris C.E."/>
            <person name="Chandeysson C."/>
            <person name="Duban M."/>
            <person name="Boistel C."/>
            <person name="Chataigne G."/>
            <person name="Lecouturier D."/>
            <person name="Jacques P."/>
            <person name="Leclere V."/>
            <person name="Rochex A."/>
        </authorList>
    </citation>
    <scope>NUCLEOTIDE SEQUENCE</scope>
    <source>
        <strain evidence="1">LYR0002</strain>
    </source>
</reference>
<comment type="caution">
    <text evidence="1">The sequence shown here is derived from an EMBL/GenBank/DDBJ whole genome shotgun (WGS) entry which is preliminary data.</text>
</comment>
<gene>
    <name evidence="1" type="ORF">NLO85_26580</name>
</gene>
<feature type="non-terminal residue" evidence="1">
    <location>
        <position position="1"/>
    </location>
</feature>
<dbReference type="EMBL" id="JANAKN010000116">
    <property type="protein sequence ID" value="MCQ3024016.1"/>
    <property type="molecule type" value="Genomic_DNA"/>
</dbReference>
<organism evidence="1 2">
    <name type="scientific">Pseudomonas savastanoi</name>
    <name type="common">Pseudomonas syringae pv. savastanoi</name>
    <dbReference type="NCBI Taxonomy" id="29438"/>
    <lineage>
        <taxon>Bacteria</taxon>
        <taxon>Pseudomonadati</taxon>
        <taxon>Pseudomonadota</taxon>
        <taxon>Gammaproteobacteria</taxon>
        <taxon>Pseudomonadales</taxon>
        <taxon>Pseudomonadaceae</taxon>
        <taxon>Pseudomonas</taxon>
    </lineage>
</organism>
<accession>A0AAW5JGG5</accession>
<dbReference type="AlphaFoldDB" id="A0AAW5JGG5"/>